<protein>
    <recommendedName>
        <fullName evidence="7">Potassium transport protein</fullName>
    </recommendedName>
</protein>
<feature type="compositionally biased region" description="Basic and acidic residues" evidence="8">
    <location>
        <begin position="227"/>
        <end position="238"/>
    </location>
</feature>
<feature type="transmembrane region" description="Helical" evidence="7">
    <location>
        <begin position="358"/>
        <end position="384"/>
    </location>
</feature>
<comment type="similarity">
    <text evidence="7">Belongs to the TrkH potassium transport family.</text>
</comment>
<evidence type="ECO:0000256" key="5">
    <source>
        <dbReference type="ARBA" id="ARBA00023065"/>
    </source>
</evidence>
<dbReference type="InterPro" id="IPR003445">
    <property type="entry name" value="Cat_transpt"/>
</dbReference>
<evidence type="ECO:0000256" key="4">
    <source>
        <dbReference type="ARBA" id="ARBA00022989"/>
    </source>
</evidence>
<dbReference type="EMBL" id="JAKNSF020000140">
    <property type="protein sequence ID" value="KAK7712112.1"/>
    <property type="molecule type" value="Genomic_DNA"/>
</dbReference>
<accession>A0ABR1NR57</accession>
<evidence type="ECO:0000256" key="8">
    <source>
        <dbReference type="SAM" id="MobiDB-lite"/>
    </source>
</evidence>
<feature type="region of interest" description="Disordered" evidence="8">
    <location>
        <begin position="676"/>
        <end position="720"/>
    </location>
</feature>
<keyword evidence="10" id="KW-1185">Reference proteome</keyword>
<gene>
    <name evidence="9" type="ORF">SLS63_012536</name>
</gene>
<dbReference type="InterPro" id="IPR051143">
    <property type="entry name" value="TrkH_K-transport"/>
</dbReference>
<dbReference type="Pfam" id="PF02386">
    <property type="entry name" value="TrkH"/>
    <property type="match status" value="1"/>
</dbReference>
<evidence type="ECO:0000256" key="2">
    <source>
        <dbReference type="ARBA" id="ARBA00022448"/>
    </source>
</evidence>
<dbReference type="PANTHER" id="PTHR31064:SF37">
    <property type="entry name" value="TRANSPORTER, PUTATIVE (EUROFUNG)-RELATED"/>
    <property type="match status" value="1"/>
</dbReference>
<feature type="compositionally biased region" description="Low complexity" evidence="8">
    <location>
        <begin position="702"/>
        <end position="720"/>
    </location>
</feature>
<feature type="transmembrane region" description="Helical" evidence="7">
    <location>
        <begin position="110"/>
        <end position="135"/>
    </location>
</feature>
<keyword evidence="7" id="KW-0633">Potassium transport</keyword>
<feature type="transmembrane region" description="Helical" evidence="7">
    <location>
        <begin position="497"/>
        <end position="521"/>
    </location>
</feature>
<evidence type="ECO:0000313" key="9">
    <source>
        <dbReference type="EMBL" id="KAK7712112.1"/>
    </source>
</evidence>
<organism evidence="9 10">
    <name type="scientific">Diaporthe eres</name>
    <name type="common">Phomopsis oblonga</name>
    <dbReference type="NCBI Taxonomy" id="83184"/>
    <lineage>
        <taxon>Eukaryota</taxon>
        <taxon>Fungi</taxon>
        <taxon>Dikarya</taxon>
        <taxon>Ascomycota</taxon>
        <taxon>Pezizomycotina</taxon>
        <taxon>Sordariomycetes</taxon>
        <taxon>Sordariomycetidae</taxon>
        <taxon>Diaporthales</taxon>
        <taxon>Diaporthaceae</taxon>
        <taxon>Diaporthe</taxon>
        <taxon>Diaporthe eres species complex</taxon>
    </lineage>
</organism>
<proteinExistence type="inferred from homology"/>
<evidence type="ECO:0000256" key="1">
    <source>
        <dbReference type="ARBA" id="ARBA00004141"/>
    </source>
</evidence>
<dbReference type="Proteomes" id="UP001430848">
    <property type="component" value="Unassembled WGS sequence"/>
</dbReference>
<feature type="compositionally biased region" description="Polar residues" evidence="8">
    <location>
        <begin position="284"/>
        <end position="304"/>
    </location>
</feature>
<feature type="region of interest" description="Disordered" evidence="8">
    <location>
        <begin position="176"/>
        <end position="315"/>
    </location>
</feature>
<comment type="subcellular location">
    <subcellularLocation>
        <location evidence="1">Membrane</location>
        <topology evidence="1">Multi-pass membrane protein</topology>
    </subcellularLocation>
</comment>
<feature type="transmembrane region" description="Helical" evidence="7">
    <location>
        <begin position="396"/>
        <end position="416"/>
    </location>
</feature>
<dbReference type="InterPro" id="IPR015958">
    <property type="entry name" value="Trk1_fungi"/>
</dbReference>
<feature type="transmembrane region" description="Helical" evidence="7">
    <location>
        <begin position="541"/>
        <end position="570"/>
    </location>
</feature>
<keyword evidence="2 7" id="KW-0813">Transport</keyword>
<evidence type="ECO:0000256" key="3">
    <source>
        <dbReference type="ARBA" id="ARBA00022692"/>
    </source>
</evidence>
<keyword evidence="3 7" id="KW-0812">Transmembrane</keyword>
<reference evidence="9 10" key="1">
    <citation type="submission" date="2024-02" db="EMBL/GenBank/DDBJ databases">
        <title>De novo assembly and annotation of 12 fungi associated with fruit tree decline syndrome in Ontario, Canada.</title>
        <authorList>
            <person name="Sulman M."/>
            <person name="Ellouze W."/>
            <person name="Ilyukhin E."/>
        </authorList>
    </citation>
    <scope>NUCLEOTIDE SEQUENCE [LARGE SCALE GENOMIC DNA]</scope>
    <source>
        <strain evidence="9 10">M169</strain>
    </source>
</reference>
<feature type="compositionally biased region" description="Low complexity" evidence="8">
    <location>
        <begin position="210"/>
        <end position="226"/>
    </location>
</feature>
<keyword evidence="4 7" id="KW-1133">Transmembrane helix</keyword>
<sequence length="873" mass="95525">MGLLDKIRPNKGDSDNIKIRVDSNLWERIWSGLSDLGTSIRPWLPPVNYITIHYAYFLVVGLVATLIFWGASHPALNIGFWDSMFLAFSALTSAGLNTVNISAMSTGQQVILAILLMLGNPIMISVFTLVFRMYIFERRFKDIVQAERERKMKSTGAVVGMAGAMFGLPVMSTFRSRDKTESKSQKFRSAITRDRDQANMTGMGTKIAASPETSKSSKSKSPTPSELAEKRAQVDLEAAKSPFLAPPKAGSSDMPMSPGGRSIKFLDPITEGEPSQATGLGVSSAYQRGSPQMARQKSAVSQDAGSARPARSNQEQSFSIDTFLKQNKVNVGRNGQFHNLTAREREYLGGVEYRAIKLLIATVTVYFFLWQLLGAIALGAWIAVNNPSAAAENAQNPWWTGVFIAISAFNNGGLTLLDAGIAAFESGWFLLVVTVFLMLAGSAAFPAFLRLILWCMAQVLKYGTQEDDYAITKETLDFTLKYPRRVYTMLFPSKPTWLLVAMLVVMVAADWIALLVLSIGNSALDTDPSGERVFNMLFQSISIWSGGFAIISPSAVYFDIQVLWLVIMYLETYPGTITMRNSNVYEERSLGIYAGDDEPASDEKTDPGKGDTAQFAAQTLLSVPQQGNNGPFSPTSAFSQTSNMSTRSIKKLAQVGRRGTAFVGRQIQRRMTGFQGVGVSAPKRPGRVNGGASKSTFFHVTPNPGSSPSPSNSSSATITSISSQNEGEVDLVSQHVRSQLSHDIWWMALAMFLIAVIETKHSLLDPETYSVFNIMFEVVSGYTNIGLSLGLPNQAYSFSGGLYTGSKVVMVLVMIRGRHRGLPVALDRAVRLPKEQLDDEEEEDAEIRRAISRDTSVRSRVVSRRVSFDGTSP</sequence>
<keyword evidence="6 7" id="KW-0472">Membrane</keyword>
<keyword evidence="5 7" id="KW-0406">Ion transport</keyword>
<dbReference type="PANTHER" id="PTHR31064">
    <property type="entry name" value="POTASSIUM TRANSPORT PROTEIN DDB_G0292412-RELATED"/>
    <property type="match status" value="1"/>
</dbReference>
<comment type="caution">
    <text evidence="9">The sequence shown here is derived from an EMBL/GenBank/DDBJ whole genome shotgun (WGS) entry which is preliminary data.</text>
</comment>
<evidence type="ECO:0000256" key="7">
    <source>
        <dbReference type="PIRNR" id="PIRNR002450"/>
    </source>
</evidence>
<evidence type="ECO:0000313" key="10">
    <source>
        <dbReference type="Proteomes" id="UP001430848"/>
    </source>
</evidence>
<feature type="transmembrane region" description="Helical" evidence="7">
    <location>
        <begin position="428"/>
        <end position="453"/>
    </location>
</feature>
<keyword evidence="7" id="KW-0630">Potassium</keyword>
<dbReference type="PIRSF" id="PIRSF002450">
    <property type="entry name" value="K+_transpter_TRK"/>
    <property type="match status" value="1"/>
</dbReference>
<feature type="transmembrane region" description="Helical" evidence="7">
    <location>
        <begin position="52"/>
        <end position="71"/>
    </location>
</feature>
<name>A0ABR1NR57_DIAER</name>
<evidence type="ECO:0000256" key="6">
    <source>
        <dbReference type="ARBA" id="ARBA00023136"/>
    </source>
</evidence>
<feature type="transmembrane region" description="Helical" evidence="7">
    <location>
        <begin position="83"/>
        <end position="104"/>
    </location>
</feature>